<feature type="region of interest" description="Disordered" evidence="1">
    <location>
        <begin position="623"/>
        <end position="643"/>
    </location>
</feature>
<dbReference type="AlphaFoldDB" id="A0A4P9W4W1"/>
<feature type="region of interest" description="Disordered" evidence="1">
    <location>
        <begin position="194"/>
        <end position="214"/>
    </location>
</feature>
<name>A0A4P9W4W1_9FUNG</name>
<accession>A0A4P9W4W1</accession>
<keyword evidence="3" id="KW-1185">Reference proteome</keyword>
<feature type="compositionally biased region" description="Low complexity" evidence="1">
    <location>
        <begin position="197"/>
        <end position="211"/>
    </location>
</feature>
<gene>
    <name evidence="2" type="ORF">BDK51DRAFT_38276</name>
</gene>
<dbReference type="OrthoDB" id="2129662at2759"/>
<evidence type="ECO:0000313" key="2">
    <source>
        <dbReference type="EMBL" id="RKO87399.1"/>
    </source>
</evidence>
<feature type="compositionally biased region" description="Low complexity" evidence="1">
    <location>
        <begin position="725"/>
        <end position="746"/>
    </location>
</feature>
<feature type="region of interest" description="Disordered" evidence="1">
    <location>
        <begin position="714"/>
        <end position="746"/>
    </location>
</feature>
<evidence type="ECO:0000313" key="3">
    <source>
        <dbReference type="Proteomes" id="UP000269721"/>
    </source>
</evidence>
<evidence type="ECO:0000256" key="1">
    <source>
        <dbReference type="SAM" id="MobiDB-lite"/>
    </source>
</evidence>
<sequence>MSRKRSGKSRPTAEYFGLHRAMHGALVMRCASDRLAGGGSRRYLGMVDNSSCKDLCDIFGDNEKKTKTARGQPLNLKKGKETMVGEKWKGGEADRTQIALYLHALADGQDAAVSSVPRSTTPISVVPNTLRLLEHAQELFPHDARFMGGNNDVSWGNCRHFFARHSPVETASDLFLPLLATILPLFPHRLALTPPASASSSSSTESGVSLSQMNHGPHDAGLLQLLDQVDSLRQRAAEAAAPSDWEECSRAFYEESNSQGYSFHNEVYVPPSPPTSFPSPDVNHEPVVKLEFLRSPAHANSYLPDTPPAELADSLTIRPWDAPPVWPPSLPSPISPPDALPATSKPHATLIAKPAAPPKPPAAAKSRKKTIGETQMVCGNCGTLSGRFLLHGDPTTLATAYDTAYTCSACELAASFNIAASFVVSVPHPELERDAPVKRKRKNGRPSGPGSIACNSCAVVLGVGGVRLVDTGAAGESGGKLIWIDPEFDVEAMCASCFEHFAFCTEPGRRTCVLAHERIGYASYEYEVFETPTETFEAVSPKHDPAILLSLLKSLWIDTYLNGRASPLVMRQLDLFPYPLLEQRAEASWEETKAVMTERGPGTNRRFLCLVWAVTDAAKTKKHRKEKERIPWSGGADSSAPDVPERRAALSGIGNCEYNPSRGTLHMSASLGKNHVALFTSITVCIERILAEPRAPDQPPLQYVWTCQRRMVPTEPADPPAAQESSSTSSSSSPPPTSENSPSRSTKVGFGFRLLQDFLDNVENPPPAEYFDRREYYPEHLCSLLEVRVVETQAFLDFVKKAQVDI</sequence>
<dbReference type="Proteomes" id="UP000269721">
    <property type="component" value="Unassembled WGS sequence"/>
</dbReference>
<organism evidence="2 3">
    <name type="scientific">Blyttiomyces helicus</name>
    <dbReference type="NCBI Taxonomy" id="388810"/>
    <lineage>
        <taxon>Eukaryota</taxon>
        <taxon>Fungi</taxon>
        <taxon>Fungi incertae sedis</taxon>
        <taxon>Chytridiomycota</taxon>
        <taxon>Chytridiomycota incertae sedis</taxon>
        <taxon>Chytridiomycetes</taxon>
        <taxon>Chytridiomycetes incertae sedis</taxon>
        <taxon>Blyttiomyces</taxon>
    </lineage>
</organism>
<reference evidence="3" key="1">
    <citation type="journal article" date="2018" name="Nat. Microbiol.">
        <title>Leveraging single-cell genomics to expand the fungal tree of life.</title>
        <authorList>
            <person name="Ahrendt S.R."/>
            <person name="Quandt C.A."/>
            <person name="Ciobanu D."/>
            <person name="Clum A."/>
            <person name="Salamov A."/>
            <person name="Andreopoulos B."/>
            <person name="Cheng J.F."/>
            <person name="Woyke T."/>
            <person name="Pelin A."/>
            <person name="Henrissat B."/>
            <person name="Reynolds N.K."/>
            <person name="Benny G.L."/>
            <person name="Smith M.E."/>
            <person name="James T.Y."/>
            <person name="Grigoriev I.V."/>
        </authorList>
    </citation>
    <scope>NUCLEOTIDE SEQUENCE [LARGE SCALE GENOMIC DNA]</scope>
</reference>
<dbReference type="EMBL" id="KZ997449">
    <property type="protein sequence ID" value="RKO87399.1"/>
    <property type="molecule type" value="Genomic_DNA"/>
</dbReference>
<protein>
    <submittedName>
        <fullName evidence="2">Uncharacterized protein</fullName>
    </submittedName>
</protein>
<proteinExistence type="predicted"/>